<keyword evidence="2" id="KW-1185">Reference proteome</keyword>
<dbReference type="CDD" id="cd22231">
    <property type="entry name" value="RHH_NikR_HicB-like"/>
    <property type="match status" value="1"/>
</dbReference>
<accession>A0ABT7DSG3</accession>
<dbReference type="Proteomes" id="UP001232750">
    <property type="component" value="Unassembled WGS sequence"/>
</dbReference>
<proteinExistence type="predicted"/>
<evidence type="ECO:0000313" key="2">
    <source>
        <dbReference type="Proteomes" id="UP001232750"/>
    </source>
</evidence>
<organism evidence="1 2">
    <name type="scientific">Gordonibacter faecis</name>
    <dbReference type="NCBI Taxonomy" id="3047475"/>
    <lineage>
        <taxon>Bacteria</taxon>
        <taxon>Bacillati</taxon>
        <taxon>Actinomycetota</taxon>
        <taxon>Coriobacteriia</taxon>
        <taxon>Eggerthellales</taxon>
        <taxon>Eggerthellaceae</taxon>
        <taxon>Gordonibacter</taxon>
    </lineage>
</organism>
<dbReference type="EMBL" id="JASJEU010000024">
    <property type="protein sequence ID" value="MDJ1651543.1"/>
    <property type="molecule type" value="Genomic_DNA"/>
</dbReference>
<comment type="caution">
    <text evidence="1">The sequence shown here is derived from an EMBL/GenBank/DDBJ whole genome shotgun (WGS) entry which is preliminary data.</text>
</comment>
<name>A0ABT7DSG3_9ACTN</name>
<dbReference type="RefSeq" id="WP_283832891.1">
    <property type="nucleotide sequence ID" value="NZ_JASJEU010000024.1"/>
</dbReference>
<gene>
    <name evidence="1" type="ORF">QNJ86_12085</name>
</gene>
<protein>
    <submittedName>
        <fullName evidence="1">Ribbon-helix-helix domain-containing protein</fullName>
    </submittedName>
</protein>
<reference evidence="1 2" key="1">
    <citation type="submission" date="2023-05" db="EMBL/GenBank/DDBJ databases">
        <title>Gordonibacter KGMB12511T sp. nov., isolated from faeces of healthy Korean.</title>
        <authorList>
            <person name="Kim H.S."/>
            <person name="Kim J.-S."/>
            <person name="Suh M.K."/>
            <person name="Eom M.K."/>
            <person name="Do H.E."/>
            <person name="Lee J.-S."/>
        </authorList>
    </citation>
    <scope>NUCLEOTIDE SEQUENCE [LARGE SCALE GENOMIC DNA]</scope>
    <source>
        <strain evidence="1 2">KGMB12511</strain>
    </source>
</reference>
<evidence type="ECO:0000313" key="1">
    <source>
        <dbReference type="EMBL" id="MDJ1651543.1"/>
    </source>
</evidence>
<sequence>MAYTKKDGTVVTDEWMDAIAEAAEKDELPGVVLTTETHVGRPKLYADDDMETVSFRLPKSRLSAIERAVKQKGESRSDFLRNAVDRALIGL</sequence>